<evidence type="ECO:0000313" key="19">
    <source>
        <dbReference type="Proteomes" id="UP001457282"/>
    </source>
</evidence>
<evidence type="ECO:0000256" key="16">
    <source>
        <dbReference type="ARBA" id="ARBA00032491"/>
    </source>
</evidence>
<keyword evidence="10" id="KW-0833">Ubl conjugation pathway</keyword>
<dbReference type="GO" id="GO:0006325">
    <property type="term" value="P:chromatin organization"/>
    <property type="evidence" value="ECO:0007669"/>
    <property type="project" value="UniProtKB-KW"/>
</dbReference>
<dbReference type="Pfam" id="PF06113">
    <property type="entry name" value="BRE"/>
    <property type="match status" value="1"/>
</dbReference>
<gene>
    <name evidence="18" type="ORF">M0R45_012368</name>
</gene>
<dbReference type="GO" id="GO:0006302">
    <property type="term" value="P:double-strand break repair"/>
    <property type="evidence" value="ECO:0007669"/>
    <property type="project" value="TreeGrafter"/>
</dbReference>
<evidence type="ECO:0000256" key="9">
    <source>
        <dbReference type="ARBA" id="ARBA00022776"/>
    </source>
</evidence>
<dbReference type="EMBL" id="JBEDUW010000002">
    <property type="protein sequence ID" value="KAK9946929.1"/>
    <property type="molecule type" value="Genomic_DNA"/>
</dbReference>
<evidence type="ECO:0000256" key="13">
    <source>
        <dbReference type="ARBA" id="ARBA00023242"/>
    </source>
</evidence>
<keyword evidence="12" id="KW-0234">DNA repair</keyword>
<keyword evidence="11" id="KW-0156">Chromatin regulator</keyword>
<keyword evidence="5" id="KW-0132">Cell division</keyword>
<keyword evidence="6" id="KW-0053">Apoptosis</keyword>
<proteinExistence type="inferred from homology"/>
<evidence type="ECO:0000256" key="6">
    <source>
        <dbReference type="ARBA" id="ARBA00022703"/>
    </source>
</evidence>
<evidence type="ECO:0000256" key="17">
    <source>
        <dbReference type="ARBA" id="ARBA00032630"/>
    </source>
</evidence>
<evidence type="ECO:0000313" key="18">
    <source>
        <dbReference type="EMBL" id="KAK9946929.1"/>
    </source>
</evidence>
<evidence type="ECO:0000256" key="3">
    <source>
        <dbReference type="ARBA" id="ARBA00019438"/>
    </source>
</evidence>
<dbReference type="AlphaFoldDB" id="A0AAW1YCT0"/>
<sequence>MASETAPPLIAAQLNHMLLNFPHLSKVEPKWSGSKEYTGVVDRFTLVISYCLDVIKWDIIFDAEYPLSAPDVIFGPEDETFPQFLVMHGEDPKSPMNRLGDWNSRDPTQLMLLIQELRNQYMSYQRKRVGEVQDDRVKFEISTIAFREGIEMHLSSGVDKPEEVKFAVPLVDTNINKMVPGCPWISPQKIYLQVIYPVEKKYVTTPSAPRLKLVCTSELKTLFSIDDVKLPTWLTGMCMAEYLPPLEGTIEKQILEAVSLIDVRRRFIEALAVQFGRPVEADPIFCRKATFLAASGVFTFLVHFSIATQFPKQQPAIVLQSSQHFNPQGVPIKSLPLTVYPFSPRWEASLMAERICDFLADEALIFKKYCNEQY</sequence>
<dbReference type="GO" id="GO:0005737">
    <property type="term" value="C:cytoplasm"/>
    <property type="evidence" value="ECO:0007669"/>
    <property type="project" value="UniProtKB-SubCell"/>
</dbReference>
<evidence type="ECO:0000256" key="4">
    <source>
        <dbReference type="ARBA" id="ARBA00022490"/>
    </source>
</evidence>
<evidence type="ECO:0000256" key="8">
    <source>
        <dbReference type="ARBA" id="ARBA00022763"/>
    </source>
</evidence>
<organism evidence="18 19">
    <name type="scientific">Rubus argutus</name>
    <name type="common">Southern blackberry</name>
    <dbReference type="NCBI Taxonomy" id="59490"/>
    <lineage>
        <taxon>Eukaryota</taxon>
        <taxon>Viridiplantae</taxon>
        <taxon>Streptophyta</taxon>
        <taxon>Embryophyta</taxon>
        <taxon>Tracheophyta</taxon>
        <taxon>Spermatophyta</taxon>
        <taxon>Magnoliopsida</taxon>
        <taxon>eudicotyledons</taxon>
        <taxon>Gunneridae</taxon>
        <taxon>Pentapetalae</taxon>
        <taxon>rosids</taxon>
        <taxon>fabids</taxon>
        <taxon>Rosales</taxon>
        <taxon>Rosaceae</taxon>
        <taxon>Rosoideae</taxon>
        <taxon>Rosoideae incertae sedis</taxon>
        <taxon>Rubus</taxon>
    </lineage>
</organism>
<reference evidence="18 19" key="1">
    <citation type="journal article" date="2023" name="G3 (Bethesda)">
        <title>A chromosome-length genome assembly and annotation of blackberry (Rubus argutus, cv. 'Hillquist').</title>
        <authorList>
            <person name="Bruna T."/>
            <person name="Aryal R."/>
            <person name="Dudchenko O."/>
            <person name="Sargent D.J."/>
            <person name="Mead D."/>
            <person name="Buti M."/>
            <person name="Cavallini A."/>
            <person name="Hytonen T."/>
            <person name="Andres J."/>
            <person name="Pham M."/>
            <person name="Weisz D."/>
            <person name="Mascagni F."/>
            <person name="Usai G."/>
            <person name="Natali L."/>
            <person name="Bassil N."/>
            <person name="Fernandez G.E."/>
            <person name="Lomsadze A."/>
            <person name="Armour M."/>
            <person name="Olukolu B."/>
            <person name="Poorten T."/>
            <person name="Britton C."/>
            <person name="Davik J."/>
            <person name="Ashrafi H."/>
            <person name="Aiden E.L."/>
            <person name="Borodovsky M."/>
            <person name="Worthington M."/>
        </authorList>
    </citation>
    <scope>NUCLEOTIDE SEQUENCE [LARGE SCALE GENOMIC DNA]</scope>
    <source>
        <strain evidence="18">PI 553951</strain>
    </source>
</reference>
<protein>
    <recommendedName>
        <fullName evidence="3">BRISC and BRCA1-A complex member 2</fullName>
    </recommendedName>
    <alternativeName>
        <fullName evidence="16">BRCA1-A complex subunit BRE</fullName>
    </alternativeName>
    <alternativeName>
        <fullName evidence="17">BRCA1/BRCA2-containing complex subunit 45</fullName>
    </alternativeName>
</protein>
<comment type="subcellular location">
    <subcellularLocation>
        <location evidence="2">Cytoplasm</location>
    </subcellularLocation>
    <subcellularLocation>
        <location evidence="1">Nucleus</location>
    </subcellularLocation>
</comment>
<comment type="similarity">
    <text evidence="15">Belongs to the BABAM2 family.</text>
</comment>
<keyword evidence="8" id="KW-0227">DNA damage</keyword>
<evidence type="ECO:0000256" key="12">
    <source>
        <dbReference type="ARBA" id="ARBA00023204"/>
    </source>
</evidence>
<evidence type="ECO:0000256" key="11">
    <source>
        <dbReference type="ARBA" id="ARBA00022853"/>
    </source>
</evidence>
<evidence type="ECO:0000256" key="1">
    <source>
        <dbReference type="ARBA" id="ARBA00004123"/>
    </source>
</evidence>
<evidence type="ECO:0000256" key="2">
    <source>
        <dbReference type="ARBA" id="ARBA00004496"/>
    </source>
</evidence>
<dbReference type="PANTHER" id="PTHR15189:SF7">
    <property type="entry name" value="BRISC AND BRCA1-A COMPLEX MEMBER 2"/>
    <property type="match status" value="1"/>
</dbReference>
<dbReference type="GO" id="GO:0070552">
    <property type="term" value="C:BRISC complex"/>
    <property type="evidence" value="ECO:0007669"/>
    <property type="project" value="InterPro"/>
</dbReference>
<keyword evidence="7" id="KW-0677">Repeat</keyword>
<keyword evidence="13" id="KW-0539">Nucleus</keyword>
<dbReference type="Proteomes" id="UP001457282">
    <property type="component" value="Unassembled WGS sequence"/>
</dbReference>
<name>A0AAW1YCT0_RUBAR</name>
<evidence type="ECO:0000256" key="14">
    <source>
        <dbReference type="ARBA" id="ARBA00023306"/>
    </source>
</evidence>
<dbReference type="InterPro" id="IPR010358">
    <property type="entry name" value="BRE"/>
</dbReference>
<evidence type="ECO:0000256" key="10">
    <source>
        <dbReference type="ARBA" id="ARBA00022786"/>
    </source>
</evidence>
<evidence type="ECO:0000256" key="15">
    <source>
        <dbReference type="ARBA" id="ARBA00025766"/>
    </source>
</evidence>
<keyword evidence="19" id="KW-1185">Reference proteome</keyword>
<accession>A0AAW1YCT0</accession>
<evidence type="ECO:0000256" key="5">
    <source>
        <dbReference type="ARBA" id="ARBA00022618"/>
    </source>
</evidence>
<keyword evidence="14" id="KW-0131">Cell cycle</keyword>
<keyword evidence="4" id="KW-0963">Cytoplasm</keyword>
<dbReference type="GO" id="GO:0051301">
    <property type="term" value="P:cell division"/>
    <property type="evidence" value="ECO:0007669"/>
    <property type="project" value="UniProtKB-KW"/>
</dbReference>
<keyword evidence="9" id="KW-0498">Mitosis</keyword>
<evidence type="ECO:0000256" key="7">
    <source>
        <dbReference type="ARBA" id="ARBA00022737"/>
    </source>
</evidence>
<comment type="caution">
    <text evidence="18">The sequence shown here is derived from an EMBL/GenBank/DDBJ whole genome shotgun (WGS) entry which is preliminary data.</text>
</comment>
<dbReference type="PANTHER" id="PTHR15189">
    <property type="entry name" value="BRISC AND BRCA1-A COMPLEX MEMBER 2"/>
    <property type="match status" value="1"/>
</dbReference>